<evidence type="ECO:0000256" key="6">
    <source>
        <dbReference type="ARBA" id="ARBA00022989"/>
    </source>
</evidence>
<evidence type="ECO:0000256" key="12">
    <source>
        <dbReference type="SAM" id="Phobius"/>
    </source>
</evidence>
<proteinExistence type="inferred from homology"/>
<protein>
    <submittedName>
        <fullName evidence="15">Hemolysin family protein</fullName>
    </submittedName>
</protein>
<dbReference type="Gene3D" id="3.10.580.10">
    <property type="entry name" value="CBS-domain"/>
    <property type="match status" value="1"/>
</dbReference>
<evidence type="ECO:0000256" key="3">
    <source>
        <dbReference type="ARBA" id="ARBA00022475"/>
    </source>
</evidence>
<feature type="domain" description="CNNM transmembrane" evidence="14">
    <location>
        <begin position="4"/>
        <end position="207"/>
    </location>
</feature>
<name>A0ABV1KJT3_9PSEU</name>
<dbReference type="PANTHER" id="PTHR43099">
    <property type="entry name" value="UPF0053 PROTEIN YRKA"/>
    <property type="match status" value="1"/>
</dbReference>
<comment type="subcellular location">
    <subcellularLocation>
        <location evidence="1">Cell membrane</location>
        <topology evidence="1">Multi-pass membrane protein</topology>
    </subcellularLocation>
</comment>
<dbReference type="InterPro" id="IPR051676">
    <property type="entry name" value="UPF0053_domain"/>
</dbReference>
<dbReference type="InterPro" id="IPR036318">
    <property type="entry name" value="FAD-bd_PCMH-like_sf"/>
</dbReference>
<dbReference type="InterPro" id="IPR000644">
    <property type="entry name" value="CBS_dom"/>
</dbReference>
<comment type="similarity">
    <text evidence="2">Belongs to the UPF0053 family.</text>
</comment>
<keyword evidence="5" id="KW-0677">Repeat</keyword>
<gene>
    <name evidence="15" type="ORF">WIS52_29915</name>
</gene>
<dbReference type="PROSITE" id="PS51371">
    <property type="entry name" value="CBS"/>
    <property type="match status" value="2"/>
</dbReference>
<dbReference type="EMBL" id="JBEDNQ010000016">
    <property type="protein sequence ID" value="MEQ3554702.1"/>
    <property type="molecule type" value="Genomic_DNA"/>
</dbReference>
<dbReference type="InterPro" id="IPR044751">
    <property type="entry name" value="Ion_transp-like_CBS"/>
</dbReference>
<dbReference type="SUPFAM" id="SSF56176">
    <property type="entry name" value="FAD-binding/transporter-associated domain-like"/>
    <property type="match status" value="1"/>
</dbReference>
<evidence type="ECO:0000256" key="2">
    <source>
        <dbReference type="ARBA" id="ARBA00006337"/>
    </source>
</evidence>
<dbReference type="SMART" id="SM01091">
    <property type="entry name" value="CorC_HlyC"/>
    <property type="match status" value="1"/>
</dbReference>
<feature type="domain" description="CBS" evidence="13">
    <location>
        <begin position="226"/>
        <end position="293"/>
    </location>
</feature>
<dbReference type="CDD" id="cd04590">
    <property type="entry name" value="CBS_pair_CorC_HlyC_assoc"/>
    <property type="match status" value="1"/>
</dbReference>
<dbReference type="Pfam" id="PF00571">
    <property type="entry name" value="CBS"/>
    <property type="match status" value="2"/>
</dbReference>
<feature type="domain" description="CBS" evidence="13">
    <location>
        <begin position="301"/>
        <end position="358"/>
    </location>
</feature>
<dbReference type="RefSeq" id="WP_349301771.1">
    <property type="nucleotide sequence ID" value="NZ_JBEDNQ010000016.1"/>
</dbReference>
<evidence type="ECO:0000313" key="15">
    <source>
        <dbReference type="EMBL" id="MEQ3554702.1"/>
    </source>
</evidence>
<dbReference type="InterPro" id="IPR002550">
    <property type="entry name" value="CNNM"/>
</dbReference>
<dbReference type="InterPro" id="IPR046342">
    <property type="entry name" value="CBS_dom_sf"/>
</dbReference>
<dbReference type="SUPFAM" id="SSF54631">
    <property type="entry name" value="CBS-domain pair"/>
    <property type="match status" value="1"/>
</dbReference>
<evidence type="ECO:0000256" key="11">
    <source>
        <dbReference type="SAM" id="MobiDB-lite"/>
    </source>
</evidence>
<feature type="transmembrane region" description="Helical" evidence="12">
    <location>
        <begin position="63"/>
        <end position="83"/>
    </location>
</feature>
<evidence type="ECO:0000259" key="13">
    <source>
        <dbReference type="PROSITE" id="PS51371"/>
    </source>
</evidence>
<keyword evidence="6 10" id="KW-1133">Transmembrane helix</keyword>
<feature type="transmembrane region" description="Helical" evidence="12">
    <location>
        <begin position="140"/>
        <end position="159"/>
    </location>
</feature>
<dbReference type="Pfam" id="PF01595">
    <property type="entry name" value="CNNM"/>
    <property type="match status" value="1"/>
</dbReference>
<evidence type="ECO:0000259" key="14">
    <source>
        <dbReference type="PROSITE" id="PS51846"/>
    </source>
</evidence>
<evidence type="ECO:0000256" key="7">
    <source>
        <dbReference type="ARBA" id="ARBA00023122"/>
    </source>
</evidence>
<evidence type="ECO:0000256" key="5">
    <source>
        <dbReference type="ARBA" id="ARBA00022737"/>
    </source>
</evidence>
<reference evidence="15 16" key="1">
    <citation type="submission" date="2024-03" db="EMBL/GenBank/DDBJ databases">
        <title>Draft genome sequence of Pseudonocardia nematodicida JCM 31783.</title>
        <authorList>
            <person name="Butdee W."/>
            <person name="Duangmal K."/>
        </authorList>
    </citation>
    <scope>NUCLEOTIDE SEQUENCE [LARGE SCALE GENOMIC DNA]</scope>
    <source>
        <strain evidence="15 16">JCM 31783</strain>
    </source>
</reference>
<evidence type="ECO:0000313" key="16">
    <source>
        <dbReference type="Proteomes" id="UP001494902"/>
    </source>
</evidence>
<dbReference type="Proteomes" id="UP001494902">
    <property type="component" value="Unassembled WGS sequence"/>
</dbReference>
<keyword evidence="8 10" id="KW-0472">Membrane</keyword>
<organism evidence="15 16">
    <name type="scientific">Pseudonocardia nematodicida</name>
    <dbReference type="NCBI Taxonomy" id="1206997"/>
    <lineage>
        <taxon>Bacteria</taxon>
        <taxon>Bacillati</taxon>
        <taxon>Actinomycetota</taxon>
        <taxon>Actinomycetes</taxon>
        <taxon>Pseudonocardiales</taxon>
        <taxon>Pseudonocardiaceae</taxon>
        <taxon>Pseudonocardia</taxon>
    </lineage>
</organism>
<keyword evidence="7 9" id="KW-0129">CBS domain</keyword>
<evidence type="ECO:0000256" key="10">
    <source>
        <dbReference type="PROSITE-ProRule" id="PRU01193"/>
    </source>
</evidence>
<dbReference type="Pfam" id="PF03471">
    <property type="entry name" value="CorC_HlyC"/>
    <property type="match status" value="1"/>
</dbReference>
<dbReference type="InterPro" id="IPR005170">
    <property type="entry name" value="Transptr-assoc_dom"/>
</dbReference>
<evidence type="ECO:0000256" key="8">
    <source>
        <dbReference type="ARBA" id="ARBA00023136"/>
    </source>
</evidence>
<keyword evidence="4 10" id="KW-0812">Transmembrane</keyword>
<comment type="caution">
    <text evidence="15">The sequence shown here is derived from an EMBL/GenBank/DDBJ whole genome shotgun (WGS) entry which is preliminary data.</text>
</comment>
<feature type="compositionally biased region" description="Acidic residues" evidence="11">
    <location>
        <begin position="461"/>
        <end position="473"/>
    </location>
</feature>
<feature type="transmembrane region" description="Helical" evidence="12">
    <location>
        <begin position="6"/>
        <end position="27"/>
    </location>
</feature>
<dbReference type="Gene3D" id="3.30.465.10">
    <property type="match status" value="1"/>
</dbReference>
<dbReference type="InterPro" id="IPR016169">
    <property type="entry name" value="FAD-bd_PCMH_sub2"/>
</dbReference>
<evidence type="ECO:0000256" key="4">
    <source>
        <dbReference type="ARBA" id="ARBA00022692"/>
    </source>
</evidence>
<feature type="region of interest" description="Disordered" evidence="11">
    <location>
        <begin position="451"/>
        <end position="473"/>
    </location>
</feature>
<feature type="transmembrane region" description="Helical" evidence="12">
    <location>
        <begin position="103"/>
        <end position="128"/>
    </location>
</feature>
<keyword evidence="3" id="KW-1003">Cell membrane</keyword>
<evidence type="ECO:0000256" key="1">
    <source>
        <dbReference type="ARBA" id="ARBA00004651"/>
    </source>
</evidence>
<dbReference type="PANTHER" id="PTHR43099:SF6">
    <property type="entry name" value="UPF0053 PROTEIN RV1842C"/>
    <property type="match status" value="1"/>
</dbReference>
<evidence type="ECO:0000256" key="9">
    <source>
        <dbReference type="PROSITE-ProRule" id="PRU00703"/>
    </source>
</evidence>
<accession>A0ABV1KJT3</accession>
<sequence>MIGTILGILLGILVVLAITALTGYFVAQEFGYMAVDRSRLKARAAEGDTGAVRALDITRRTSFMLSGAQLGITVTGLLVGYVAEPLIGNGIAELLGVVNVPSGIGLAIGITFALLLSTVVQMVFGELFPKNLAIARPEPVARWLALSTKTYLALFGWIIRIFDAASNALLRALRIEPVHDVEHSATRRDLEAIIDDSKDSGDLDPELATLLDRAVDFSDRTARAAMIPRPRVSWVRDDATVESLISQMAAQHSRYPVLGTPPGATDPDNAQELVGVVCLKDVLALGDRPEVDPAQVRVSELMRTPVLVPSSLPLPQVLARLREAGEELACVLDEYGGLAGVITVEDVAEELVGEITDEHDQAGTDQALEADDGWVVPGDRHIDEVGRLIDAELPEGEYQTIGGLVMAELQRLPEPGDEVVLTLHTDNPDDPDRALRLTVQDVDRRVPSAVRLAWTEPSSPEQDDEYDEQEVRA</sequence>
<dbReference type="PROSITE" id="PS51846">
    <property type="entry name" value="CNNM"/>
    <property type="match status" value="1"/>
</dbReference>
<keyword evidence="16" id="KW-1185">Reference proteome</keyword>